<dbReference type="OrthoDB" id="8988363at2"/>
<dbReference type="Proteomes" id="UP000182977">
    <property type="component" value="Chromosome I"/>
</dbReference>
<evidence type="ECO:0000259" key="7">
    <source>
        <dbReference type="PROSITE" id="PS51012"/>
    </source>
</evidence>
<feature type="transmembrane region" description="Helical" evidence="6">
    <location>
        <begin position="44"/>
        <end position="66"/>
    </location>
</feature>
<gene>
    <name evidence="8" type="ORF">SAMN04488563_3325</name>
</gene>
<keyword evidence="4 6" id="KW-0472">Membrane</keyword>
<keyword evidence="2 6" id="KW-0812">Transmembrane</keyword>
<feature type="transmembrane region" description="Helical" evidence="6">
    <location>
        <begin position="160"/>
        <end position="183"/>
    </location>
</feature>
<accession>A0A1H2K1N1</accession>
<dbReference type="Pfam" id="PF01061">
    <property type="entry name" value="ABC2_membrane"/>
    <property type="match status" value="1"/>
</dbReference>
<keyword evidence="5" id="KW-0046">Antibiotic resistance</keyword>
<dbReference type="PIRSF" id="PIRSF006648">
    <property type="entry name" value="DrrB"/>
    <property type="match status" value="1"/>
</dbReference>
<evidence type="ECO:0000256" key="2">
    <source>
        <dbReference type="ARBA" id="ARBA00022692"/>
    </source>
</evidence>
<dbReference type="InterPro" id="IPR000412">
    <property type="entry name" value="ABC_2_transport"/>
</dbReference>
<feature type="transmembrane region" description="Helical" evidence="6">
    <location>
        <begin position="249"/>
        <end position="267"/>
    </location>
</feature>
<protein>
    <recommendedName>
        <fullName evidence="6">Transport permease protein</fullName>
    </recommendedName>
</protein>
<dbReference type="PANTHER" id="PTHR43229:SF2">
    <property type="entry name" value="NODULATION PROTEIN J"/>
    <property type="match status" value="1"/>
</dbReference>
<comment type="subcellular location">
    <subcellularLocation>
        <location evidence="6">Cell membrane</location>
        <topology evidence="6">Multi-pass membrane protein</topology>
    </subcellularLocation>
    <subcellularLocation>
        <location evidence="1">Membrane</location>
        <topology evidence="1">Multi-pass membrane protein</topology>
    </subcellularLocation>
</comment>
<sequence>MSAHSVLPGAAGSPLRITPAQAVGQSLTLARRGAARFVTAPADLANVVLTPVIFLLMFAYLFGGAISGGDTDAYLRLIVPGIMVMTVFQASVGVGAALSADLSTGVFDRLRTMPIARSAPLAGAVLADVVRYLISLGVLLALALVMGYRIDTGPLETLTAVAVLIAFALSFSWLSVFLGMLVATPGAVHGLMTILILPLTFASNVFVSAQTMPGWLEAWSSVNPVSLMADTVRGLLGGGEVAQPMLGSLAWMAGIGAVFLPLAMAAYRKKVK</sequence>
<reference evidence="9" key="1">
    <citation type="submission" date="2016-10" db="EMBL/GenBank/DDBJ databases">
        <authorList>
            <person name="Varghese N."/>
            <person name="Submissions S."/>
        </authorList>
    </citation>
    <scope>NUCLEOTIDE SEQUENCE [LARGE SCALE GENOMIC DNA]</scope>
    <source>
        <strain evidence="9">DSM 45079</strain>
    </source>
</reference>
<keyword evidence="6" id="KW-1003">Cell membrane</keyword>
<evidence type="ECO:0000256" key="4">
    <source>
        <dbReference type="ARBA" id="ARBA00023136"/>
    </source>
</evidence>
<dbReference type="GO" id="GO:0140359">
    <property type="term" value="F:ABC-type transporter activity"/>
    <property type="evidence" value="ECO:0007669"/>
    <property type="project" value="InterPro"/>
</dbReference>
<dbReference type="InterPro" id="IPR013525">
    <property type="entry name" value="ABC2_TM"/>
</dbReference>
<dbReference type="InterPro" id="IPR051784">
    <property type="entry name" value="Nod_factor_ABC_transporter"/>
</dbReference>
<dbReference type="PANTHER" id="PTHR43229">
    <property type="entry name" value="NODULATION PROTEIN J"/>
    <property type="match status" value="1"/>
</dbReference>
<proteinExistence type="inferred from homology"/>
<evidence type="ECO:0000256" key="5">
    <source>
        <dbReference type="ARBA" id="ARBA00023251"/>
    </source>
</evidence>
<dbReference type="GO" id="GO:0043190">
    <property type="term" value="C:ATP-binding cassette (ABC) transporter complex"/>
    <property type="evidence" value="ECO:0007669"/>
    <property type="project" value="InterPro"/>
</dbReference>
<feature type="transmembrane region" description="Helical" evidence="6">
    <location>
        <begin position="190"/>
        <end position="209"/>
    </location>
</feature>
<feature type="transmembrane region" description="Helical" evidence="6">
    <location>
        <begin position="78"/>
        <end position="100"/>
    </location>
</feature>
<keyword evidence="6" id="KW-0813">Transport</keyword>
<dbReference type="AlphaFoldDB" id="A0A1H2K1N1"/>
<keyword evidence="9" id="KW-1185">Reference proteome</keyword>
<feature type="domain" description="ABC transmembrane type-2" evidence="7">
    <location>
        <begin position="42"/>
        <end position="270"/>
    </location>
</feature>
<name>A0A1H2K1N1_9ACTN</name>
<evidence type="ECO:0000256" key="6">
    <source>
        <dbReference type="RuleBase" id="RU361157"/>
    </source>
</evidence>
<evidence type="ECO:0000313" key="9">
    <source>
        <dbReference type="Proteomes" id="UP000182977"/>
    </source>
</evidence>
<evidence type="ECO:0000256" key="3">
    <source>
        <dbReference type="ARBA" id="ARBA00022989"/>
    </source>
</evidence>
<dbReference type="EMBL" id="LT629791">
    <property type="protein sequence ID" value="SDU62607.1"/>
    <property type="molecule type" value="Genomic_DNA"/>
</dbReference>
<dbReference type="STRING" id="419479.SAMN04488563_3325"/>
<feature type="transmembrane region" description="Helical" evidence="6">
    <location>
        <begin position="121"/>
        <end position="148"/>
    </location>
</feature>
<dbReference type="InterPro" id="IPR047817">
    <property type="entry name" value="ABC2_TM_bact-type"/>
</dbReference>
<dbReference type="RefSeq" id="WP_046768053.1">
    <property type="nucleotide sequence ID" value="NZ_KQ061224.1"/>
</dbReference>
<keyword evidence="3 6" id="KW-1133">Transmembrane helix</keyword>
<dbReference type="GO" id="GO:0046677">
    <property type="term" value="P:response to antibiotic"/>
    <property type="evidence" value="ECO:0007669"/>
    <property type="project" value="UniProtKB-KW"/>
</dbReference>
<dbReference type="PROSITE" id="PS51012">
    <property type="entry name" value="ABC_TM2"/>
    <property type="match status" value="1"/>
</dbReference>
<organism evidence="8 9">
    <name type="scientific">Jiangella alkaliphila</name>
    <dbReference type="NCBI Taxonomy" id="419479"/>
    <lineage>
        <taxon>Bacteria</taxon>
        <taxon>Bacillati</taxon>
        <taxon>Actinomycetota</taxon>
        <taxon>Actinomycetes</taxon>
        <taxon>Jiangellales</taxon>
        <taxon>Jiangellaceae</taxon>
        <taxon>Jiangella</taxon>
    </lineage>
</organism>
<evidence type="ECO:0000256" key="1">
    <source>
        <dbReference type="ARBA" id="ARBA00004141"/>
    </source>
</evidence>
<evidence type="ECO:0000313" key="8">
    <source>
        <dbReference type="EMBL" id="SDU62607.1"/>
    </source>
</evidence>
<comment type="similarity">
    <text evidence="6">Belongs to the ABC-2 integral membrane protein family.</text>
</comment>